<reference evidence="5" key="1">
    <citation type="submission" date="2023-05" db="EMBL/GenBank/DDBJ databases">
        <title>Cataloging the Phylogenetic Diversity of Human Bladder Bacteria.</title>
        <authorList>
            <person name="Du J."/>
        </authorList>
    </citation>
    <scope>NUCLEOTIDE SEQUENCE</scope>
    <source>
        <strain evidence="5">UMB1231</strain>
    </source>
</reference>
<dbReference type="InterPro" id="IPR018060">
    <property type="entry name" value="HTH_AraC"/>
</dbReference>
<evidence type="ECO:0000256" key="1">
    <source>
        <dbReference type="ARBA" id="ARBA00023015"/>
    </source>
</evidence>
<dbReference type="PROSITE" id="PS00041">
    <property type="entry name" value="HTH_ARAC_FAMILY_1"/>
    <property type="match status" value="1"/>
</dbReference>
<dbReference type="InterPro" id="IPR018062">
    <property type="entry name" value="HTH_AraC-typ_CS"/>
</dbReference>
<feature type="domain" description="HTH araC/xylS-type" evidence="4">
    <location>
        <begin position="288"/>
        <end position="386"/>
    </location>
</feature>
<keyword evidence="1" id="KW-0805">Transcription regulation</keyword>
<dbReference type="PROSITE" id="PS01124">
    <property type="entry name" value="HTH_ARAC_FAMILY_2"/>
    <property type="match status" value="1"/>
</dbReference>
<dbReference type="AlphaFoldDB" id="A0AAJ1V2H6"/>
<comment type="caution">
    <text evidence="5">The sequence shown here is derived from an EMBL/GenBank/DDBJ whole genome shotgun (WGS) entry which is preliminary data.</text>
</comment>
<dbReference type="Pfam" id="PF12833">
    <property type="entry name" value="HTH_18"/>
    <property type="match status" value="1"/>
</dbReference>
<name>A0AAJ1V2H6_9LACT</name>
<evidence type="ECO:0000256" key="3">
    <source>
        <dbReference type="ARBA" id="ARBA00023163"/>
    </source>
</evidence>
<keyword evidence="2" id="KW-0238">DNA-binding</keyword>
<dbReference type="RefSeq" id="WP_285065081.1">
    <property type="nucleotide sequence ID" value="NZ_JASOOE010000001.1"/>
</dbReference>
<dbReference type="GO" id="GO:0003700">
    <property type="term" value="F:DNA-binding transcription factor activity"/>
    <property type="evidence" value="ECO:0007669"/>
    <property type="project" value="InterPro"/>
</dbReference>
<evidence type="ECO:0000256" key="2">
    <source>
        <dbReference type="ARBA" id="ARBA00023125"/>
    </source>
</evidence>
<dbReference type="EMBL" id="JASOOE010000001">
    <property type="protein sequence ID" value="MDK7186366.1"/>
    <property type="molecule type" value="Genomic_DNA"/>
</dbReference>
<proteinExistence type="predicted"/>
<dbReference type="InterPro" id="IPR050204">
    <property type="entry name" value="AraC_XylS_family_regulators"/>
</dbReference>
<keyword evidence="3" id="KW-0804">Transcription</keyword>
<dbReference type="PRINTS" id="PR00032">
    <property type="entry name" value="HTHARAC"/>
</dbReference>
<evidence type="ECO:0000259" key="4">
    <source>
        <dbReference type="PROSITE" id="PS01124"/>
    </source>
</evidence>
<dbReference type="InterPro" id="IPR020449">
    <property type="entry name" value="Tscrpt_reg_AraC-type_HTH"/>
</dbReference>
<dbReference type="PANTHER" id="PTHR46796">
    <property type="entry name" value="HTH-TYPE TRANSCRIPTIONAL ACTIVATOR RHAS-RELATED"/>
    <property type="match status" value="1"/>
</dbReference>
<dbReference type="SUPFAM" id="SSF46689">
    <property type="entry name" value="Homeodomain-like"/>
    <property type="match status" value="1"/>
</dbReference>
<dbReference type="GO" id="GO:0043565">
    <property type="term" value="F:sequence-specific DNA binding"/>
    <property type="evidence" value="ECO:0007669"/>
    <property type="project" value="InterPro"/>
</dbReference>
<accession>A0AAJ1V2H6</accession>
<sequence length="389" mass="44551">MYLQTTLNQSNAYFSFQAKSVYQLRPYHRLMTIQRSQSEALLSFDRPVSLSDHKGLALLVIAPELSAYDNYLYFLLQGSIQIKPHVLFNTLALTDHCQVYLEPTQNEEPQIITSPKRIKAQLPSRALQLKQIYASYYQAYASGEVIPRGQQDFYELVIVDQGQVQIHPVGAQPVTLQSSMAWLTPPGNRPKFSFKQDGLTTLVSILFAAEGIPNSLCLRPFKLGYRQLQLIERFIQLSRQSPAKPYGYDEVMAILDILLIQCINGAQQAGRALPQTSMRDNYEDETFQAIIDFLETHILEVHEVQELVDQFDLSRSSLQALFNKYTGKSPKSYINQLRLRKAKQYIHESQLTLSQIAEKLGYGSIQYFSRAFRREFNQSPSQYAKSIIK</sequence>
<dbReference type="InterPro" id="IPR009057">
    <property type="entry name" value="Homeodomain-like_sf"/>
</dbReference>
<dbReference type="Gene3D" id="1.10.10.60">
    <property type="entry name" value="Homeodomain-like"/>
    <property type="match status" value="2"/>
</dbReference>
<dbReference type="Proteomes" id="UP001229251">
    <property type="component" value="Unassembled WGS sequence"/>
</dbReference>
<organism evidence="5 6">
    <name type="scientific">Facklamia hominis</name>
    <dbReference type="NCBI Taxonomy" id="178214"/>
    <lineage>
        <taxon>Bacteria</taxon>
        <taxon>Bacillati</taxon>
        <taxon>Bacillota</taxon>
        <taxon>Bacilli</taxon>
        <taxon>Lactobacillales</taxon>
        <taxon>Aerococcaceae</taxon>
        <taxon>Facklamia</taxon>
    </lineage>
</organism>
<gene>
    <name evidence="5" type="ORF">QP433_00040</name>
</gene>
<dbReference type="SMART" id="SM00342">
    <property type="entry name" value="HTH_ARAC"/>
    <property type="match status" value="1"/>
</dbReference>
<protein>
    <submittedName>
        <fullName evidence="5">AraC family transcriptional regulator</fullName>
    </submittedName>
</protein>
<evidence type="ECO:0000313" key="5">
    <source>
        <dbReference type="EMBL" id="MDK7186366.1"/>
    </source>
</evidence>
<evidence type="ECO:0000313" key="6">
    <source>
        <dbReference type="Proteomes" id="UP001229251"/>
    </source>
</evidence>